<dbReference type="Pfam" id="PF21010">
    <property type="entry name" value="HA2_C"/>
    <property type="match status" value="1"/>
</dbReference>
<dbReference type="KEGG" id="tbn:TBH_C1411"/>
<dbReference type="InterPro" id="IPR007502">
    <property type="entry name" value="Helicase-assoc_dom"/>
</dbReference>
<comment type="catalytic activity">
    <reaction evidence="7">
        <text>ATP + H2O = ADP + phosphate + H(+)</text>
        <dbReference type="Rhea" id="RHEA:13065"/>
        <dbReference type="ChEBI" id="CHEBI:15377"/>
        <dbReference type="ChEBI" id="CHEBI:15378"/>
        <dbReference type="ChEBI" id="CHEBI:30616"/>
        <dbReference type="ChEBI" id="CHEBI:43474"/>
        <dbReference type="ChEBI" id="CHEBI:456216"/>
        <dbReference type="EC" id="3.6.4.13"/>
    </reaction>
</comment>
<dbReference type="Pfam" id="PF04408">
    <property type="entry name" value="WHD_HA2"/>
    <property type="match status" value="1"/>
</dbReference>
<feature type="domain" description="Helicase ATP-binding" evidence="8">
    <location>
        <begin position="81"/>
        <end position="244"/>
    </location>
</feature>
<evidence type="ECO:0000259" key="9">
    <source>
        <dbReference type="PROSITE" id="PS51194"/>
    </source>
</evidence>
<dbReference type="FunFam" id="1.20.120.1080:FF:000005">
    <property type="entry name" value="ATP-dependent helicase HrpA"/>
    <property type="match status" value="1"/>
</dbReference>
<sequence length="1303" mass="149696">MPDSLKQHLGECLIRDRHRLRTRLNNLSRLQSQGQNVDAALAEVAARIENSRRRALVRRQTLPVPEYPPELPISARRDEIRQLIRKHQVIVLCGETGSGKSTQLPKICLELGRGVFGRIAHTQPRRIAARSLASRISSELGRELGEAVGYKVRFHDRVSDSTHIKLLTDGMLLAEIQQDRWLKEYDTIILDEAHERSLNIDFLLGYLKQLLQKRRDLKLIVTSATIDPQKFSRHFNDAPVIEVSGRTYPVELRYRPPGEEEEGGGERGDAVQQAIRDAVDELSREDRGDILVFLSGEREIRETAEGLRKHRLQVTEILPLYARLSPAEQARIFRPSGQRRIVLATNVAETSLTVPGIRHVIDTGYARISRYSHRSKIQRLPVERISQASANQRKGRCGRVAEGICIRLYTEEDYESRPEFMEPEIQRTNLASVILQMKMLGFGDIEKFPFIDPPDNRQIKDGYRVLEEIGAVDGLGRITRLGRKLARLPVDPRIARMLLEAAHTHALREVLVIASALSVQDPRDRPHDKREQADEAHALFAHEASDFLAYVALWNFIREKRRHLTQRKFRRLCREYFLSYTRIMEWQDIHKQLRTQMHEMGYRDNQEDPGYETIHKALLSGLLSHIGFRQTGKGEGYLGARNSRFHLFPGSSQFSTRPKWVVAAELVETSKLYARGCARIQPDWVESLAGHLIKHSYSEPHWQGKRGQVGAYEKVTLFGLVLVPRRRVNFGPVDPKQSREIFIRFGLVEGDLKTRAPFWRHNRELVDYVRDMEARTRRPDLLVDEERMVAFYDQRIPQGIYSTPQLEKWLRKASSSQPRILHMELEDVLARETDAKAEAQFPKTLELHGMSLPLEYRFEPGHPADGVTLVVPAGVLRQVSPGRLDWLVPGLLEEKLVALLKSLPKSLRKSFVPVPDYAARALVRLQASDTPLVQALATVLKELSGGVHIPEDAWKTDALPDYLRMRVRVVDASGKTLAADRNLLKLQQQYADVAETAPRQQAAHPLERQGIKSWDFGELPEQVESEHQGIRLTLWPALHDDGDSVAIRLSGSQAEALQHHRAGLRRLFMLALPREIRELKKQLPGLQKMRLQYAKAPKAPPHLRSSPHQDLEQELVALVLDRSFLPQGADIRNAEAFAGRLEANLREMPEHAREVSRLASGILEHYQKLRKSLAGIHKINWLASTQDMQWQLERLVFQGFLQMTPWEQLQQYPRYLKALSSRLQKLQNAPLRDQQLLNELQPLQDDWLERWKAASEKGVEDPRLEEIRWMLEEFRISLFAQELKTAYPVSAKRIKKRWRELGL</sequence>
<dbReference type="Pfam" id="PF07717">
    <property type="entry name" value="OB_NTP_bind"/>
    <property type="match status" value="1"/>
</dbReference>
<keyword evidence="5 10" id="KW-0347">Helicase</keyword>
<dbReference type="NCBIfam" id="NF008348">
    <property type="entry name" value="PRK11131.1"/>
    <property type="match status" value="1"/>
</dbReference>
<keyword evidence="4" id="KW-0378">Hydrolase</keyword>
<dbReference type="EMBL" id="AP012273">
    <property type="protein sequence ID" value="BAO44334.1"/>
    <property type="molecule type" value="Genomic_DNA"/>
</dbReference>
<dbReference type="InterPro" id="IPR014001">
    <property type="entry name" value="Helicase_ATP-bd"/>
</dbReference>
<evidence type="ECO:0000256" key="7">
    <source>
        <dbReference type="ARBA" id="ARBA00047984"/>
    </source>
</evidence>
<dbReference type="SMART" id="SM00382">
    <property type="entry name" value="AAA"/>
    <property type="match status" value="1"/>
</dbReference>
<dbReference type="CDD" id="cd18791">
    <property type="entry name" value="SF2_C_RHA"/>
    <property type="match status" value="1"/>
</dbReference>
<dbReference type="FunFam" id="3.40.50.300:FF:000575">
    <property type="entry name" value="ATP-dependent helicase hrpA"/>
    <property type="match status" value="1"/>
</dbReference>
<dbReference type="InterPro" id="IPR011545">
    <property type="entry name" value="DEAD/DEAH_box_helicase_dom"/>
</dbReference>
<accession>A0A7U6JHC4</accession>
<dbReference type="InterPro" id="IPR010222">
    <property type="entry name" value="RNA_helicase_HrpA"/>
</dbReference>
<organism evidence="10 11">
    <name type="scientific">Thiolapillus brandeum</name>
    <dbReference type="NCBI Taxonomy" id="1076588"/>
    <lineage>
        <taxon>Bacteria</taxon>
        <taxon>Pseudomonadati</taxon>
        <taxon>Pseudomonadota</taxon>
        <taxon>Gammaproteobacteria</taxon>
        <taxon>Chromatiales</taxon>
        <taxon>Sedimenticolaceae</taxon>
        <taxon>Thiolapillus</taxon>
    </lineage>
</organism>
<evidence type="ECO:0000256" key="3">
    <source>
        <dbReference type="ARBA" id="ARBA00022741"/>
    </source>
</evidence>
<dbReference type="RefSeq" id="WP_082030642.1">
    <property type="nucleotide sequence ID" value="NZ_AP012273.1"/>
</dbReference>
<dbReference type="SMART" id="SM00847">
    <property type="entry name" value="HA2"/>
    <property type="match status" value="1"/>
</dbReference>
<keyword evidence="11" id="KW-1185">Reference proteome</keyword>
<dbReference type="SMART" id="SM00487">
    <property type="entry name" value="DEXDc"/>
    <property type="match status" value="1"/>
</dbReference>
<comment type="similarity">
    <text evidence="1">Belongs to the DEAD box helicase family. DEAH subfamily.</text>
</comment>
<dbReference type="InterPro" id="IPR001650">
    <property type="entry name" value="Helicase_C-like"/>
</dbReference>
<dbReference type="GO" id="GO:0003723">
    <property type="term" value="F:RNA binding"/>
    <property type="evidence" value="ECO:0007669"/>
    <property type="project" value="TreeGrafter"/>
</dbReference>
<evidence type="ECO:0000313" key="10">
    <source>
        <dbReference type="EMBL" id="BAO44334.1"/>
    </source>
</evidence>
<dbReference type="PROSITE" id="PS51192">
    <property type="entry name" value="HELICASE_ATP_BIND_1"/>
    <property type="match status" value="1"/>
</dbReference>
<dbReference type="NCBIfam" id="TIGR01967">
    <property type="entry name" value="DEAH_box_HrpA"/>
    <property type="match status" value="1"/>
</dbReference>
<evidence type="ECO:0000256" key="5">
    <source>
        <dbReference type="ARBA" id="ARBA00022806"/>
    </source>
</evidence>
<dbReference type="Gene3D" id="3.40.50.300">
    <property type="entry name" value="P-loop containing nucleotide triphosphate hydrolases"/>
    <property type="match status" value="2"/>
</dbReference>
<evidence type="ECO:0000259" key="8">
    <source>
        <dbReference type="PROSITE" id="PS51192"/>
    </source>
</evidence>
<dbReference type="InterPro" id="IPR027417">
    <property type="entry name" value="P-loop_NTPase"/>
</dbReference>
<dbReference type="SMART" id="SM00490">
    <property type="entry name" value="HELICc"/>
    <property type="match status" value="1"/>
</dbReference>
<dbReference type="GO" id="GO:0003724">
    <property type="term" value="F:RNA helicase activity"/>
    <property type="evidence" value="ECO:0007669"/>
    <property type="project" value="UniProtKB-EC"/>
</dbReference>
<reference evidence="10 11" key="1">
    <citation type="journal article" date="2014" name="PLoS ONE">
        <title>Physiological and genomic features of a novel sulfur-oxidizing gammaproteobacterium belonging to a previously uncultivated symbiotic lineage isolated from a hydrothermal vent.</title>
        <authorList>
            <person name="Nunoura T."/>
            <person name="Takaki Y."/>
            <person name="Kazama H."/>
            <person name="Kakuta J."/>
            <person name="Shimamura S."/>
            <person name="Makita H."/>
            <person name="Hirai M."/>
            <person name="Miyazaki M."/>
            <person name="Takai K."/>
        </authorList>
    </citation>
    <scope>NUCLEOTIDE SEQUENCE [LARGE SCALE GENOMIC DNA]</scope>
    <source>
        <strain evidence="10 11">Hiromi1</strain>
    </source>
</reference>
<dbReference type="PANTHER" id="PTHR18934:SF99">
    <property type="entry name" value="ATP-DEPENDENT RNA HELICASE DHX37-RELATED"/>
    <property type="match status" value="1"/>
</dbReference>
<dbReference type="FunFam" id="3.40.50.300:FF:000439">
    <property type="entry name" value="ATP-dependent RNA helicase HrpA"/>
    <property type="match status" value="1"/>
</dbReference>
<dbReference type="InterPro" id="IPR024590">
    <property type="entry name" value="HrpA_C"/>
</dbReference>
<evidence type="ECO:0000256" key="4">
    <source>
        <dbReference type="ARBA" id="ARBA00022801"/>
    </source>
</evidence>
<protein>
    <recommendedName>
        <fullName evidence="2">RNA helicase</fullName>
        <ecNumber evidence="2">3.6.4.13</ecNumber>
    </recommendedName>
</protein>
<dbReference type="InterPro" id="IPR003593">
    <property type="entry name" value="AAA+_ATPase"/>
</dbReference>
<dbReference type="Pfam" id="PF11898">
    <property type="entry name" value="DUF3418"/>
    <property type="match status" value="1"/>
</dbReference>
<evidence type="ECO:0000256" key="1">
    <source>
        <dbReference type="ARBA" id="ARBA00008792"/>
    </source>
</evidence>
<proteinExistence type="inferred from homology"/>
<dbReference type="GO" id="GO:0016787">
    <property type="term" value="F:hydrolase activity"/>
    <property type="evidence" value="ECO:0007669"/>
    <property type="project" value="UniProtKB-KW"/>
</dbReference>
<dbReference type="OrthoDB" id="9805617at2"/>
<dbReference type="PANTHER" id="PTHR18934">
    <property type="entry name" value="ATP-DEPENDENT RNA HELICASE"/>
    <property type="match status" value="1"/>
</dbReference>
<keyword evidence="3" id="KW-0547">Nucleotide-binding</keyword>
<feature type="domain" description="Helicase C-terminal" evidence="9">
    <location>
        <begin position="274"/>
        <end position="441"/>
    </location>
</feature>
<evidence type="ECO:0000256" key="2">
    <source>
        <dbReference type="ARBA" id="ARBA00012552"/>
    </source>
</evidence>
<dbReference type="Pfam" id="PF00271">
    <property type="entry name" value="Helicase_C"/>
    <property type="match status" value="1"/>
</dbReference>
<dbReference type="EC" id="3.6.4.13" evidence="2"/>
<name>A0A7U6JHC4_9GAMM</name>
<dbReference type="InterPro" id="IPR048333">
    <property type="entry name" value="HA2_WH"/>
</dbReference>
<evidence type="ECO:0000256" key="6">
    <source>
        <dbReference type="ARBA" id="ARBA00022840"/>
    </source>
</evidence>
<evidence type="ECO:0000313" key="11">
    <source>
        <dbReference type="Proteomes" id="UP000031631"/>
    </source>
</evidence>
<dbReference type="GO" id="GO:0005524">
    <property type="term" value="F:ATP binding"/>
    <property type="evidence" value="ECO:0007669"/>
    <property type="project" value="UniProtKB-KW"/>
</dbReference>
<dbReference type="Pfam" id="PF00270">
    <property type="entry name" value="DEAD"/>
    <property type="match status" value="1"/>
</dbReference>
<gene>
    <name evidence="10" type="ORF">TBH_C1411</name>
</gene>
<keyword evidence="6" id="KW-0067">ATP-binding</keyword>
<dbReference type="SUPFAM" id="SSF52540">
    <property type="entry name" value="P-loop containing nucleoside triphosphate hydrolases"/>
    <property type="match status" value="1"/>
</dbReference>
<dbReference type="InterPro" id="IPR011709">
    <property type="entry name" value="DEAD-box_helicase_OB_fold"/>
</dbReference>
<dbReference type="Gene3D" id="1.20.120.1080">
    <property type="match status" value="1"/>
</dbReference>
<dbReference type="Proteomes" id="UP000031631">
    <property type="component" value="Chromosome"/>
</dbReference>
<dbReference type="PROSITE" id="PS51194">
    <property type="entry name" value="HELICASE_CTER"/>
    <property type="match status" value="1"/>
</dbReference>